<comment type="caution">
    <text evidence="5">The sequence shown here is derived from an EMBL/GenBank/DDBJ whole genome shotgun (WGS) entry which is preliminary data.</text>
</comment>
<evidence type="ECO:0000313" key="6">
    <source>
        <dbReference type="Proteomes" id="UP000444316"/>
    </source>
</evidence>
<dbReference type="GO" id="GO:0009279">
    <property type="term" value="C:cell outer membrane"/>
    <property type="evidence" value="ECO:0007669"/>
    <property type="project" value="UniProtKB-SubCell"/>
</dbReference>
<keyword evidence="2 3" id="KW-0732">Signal</keyword>
<dbReference type="InterPro" id="IPR011250">
    <property type="entry name" value="OMP/PagP_B-barrel"/>
</dbReference>
<comment type="subcellular location">
    <subcellularLocation>
        <location evidence="1">Cell outer membrane</location>
    </subcellularLocation>
</comment>
<evidence type="ECO:0000259" key="4">
    <source>
        <dbReference type="Pfam" id="PF13505"/>
    </source>
</evidence>
<proteinExistence type="predicted"/>
<feature type="signal peptide" evidence="3">
    <location>
        <begin position="1"/>
        <end position="20"/>
    </location>
</feature>
<evidence type="ECO:0000256" key="1">
    <source>
        <dbReference type="ARBA" id="ARBA00004442"/>
    </source>
</evidence>
<name>A0A845HZR6_9BURK</name>
<feature type="domain" description="Outer membrane protein beta-barrel" evidence="4">
    <location>
        <begin position="12"/>
        <end position="166"/>
    </location>
</feature>
<dbReference type="Pfam" id="PF13505">
    <property type="entry name" value="OMP_b-brl"/>
    <property type="match status" value="1"/>
</dbReference>
<dbReference type="Proteomes" id="UP000444316">
    <property type="component" value="Unassembled WGS sequence"/>
</dbReference>
<gene>
    <name evidence="5" type="ORF">GTP23_16810</name>
</gene>
<feature type="chain" id="PRO_5032420842" evidence="3">
    <location>
        <begin position="21"/>
        <end position="179"/>
    </location>
</feature>
<dbReference type="SUPFAM" id="SSF56925">
    <property type="entry name" value="OMPA-like"/>
    <property type="match status" value="1"/>
</dbReference>
<evidence type="ECO:0000256" key="2">
    <source>
        <dbReference type="ARBA" id="ARBA00022729"/>
    </source>
</evidence>
<dbReference type="RefSeq" id="WP_161036159.1">
    <property type="nucleotide sequence ID" value="NZ_WWCL01000003.1"/>
</dbReference>
<sequence length="179" mass="18578">MLNKIVATTLLITAAGMACAQTSSPASSGAYLGASFARVSVKDVITSGNDVSPSTLGAVFGYDFNQHFALEARVAGGVGSDTLNIMGADFHVKFDRLAGVYAKWSQPIDEALSVYGMLGATSGKVKVSLGSISDSSSKSSASFGLGLSYQLTRSSAVSIEYARLYSDTNALSVATRFKF</sequence>
<reference evidence="5" key="1">
    <citation type="submission" date="2019-12" db="EMBL/GenBank/DDBJ databases">
        <title>Novel species isolated from a subtropical stream in China.</title>
        <authorList>
            <person name="Lu H."/>
        </authorList>
    </citation>
    <scope>NUCLEOTIDE SEQUENCE [LARGE SCALE GENOMIC DNA]</scope>
    <source>
        <strain evidence="5">FT93W</strain>
    </source>
</reference>
<dbReference type="PROSITE" id="PS51257">
    <property type="entry name" value="PROKAR_LIPOPROTEIN"/>
    <property type="match status" value="1"/>
</dbReference>
<evidence type="ECO:0000256" key="3">
    <source>
        <dbReference type="SAM" id="SignalP"/>
    </source>
</evidence>
<accession>A0A845HZR6</accession>
<dbReference type="EMBL" id="WWCL01000003">
    <property type="protein sequence ID" value="MYN46710.1"/>
    <property type="molecule type" value="Genomic_DNA"/>
</dbReference>
<dbReference type="AlphaFoldDB" id="A0A845HZR6"/>
<dbReference type="InterPro" id="IPR027385">
    <property type="entry name" value="Beta-barrel_OMP"/>
</dbReference>
<dbReference type="Gene3D" id="2.40.160.20">
    <property type="match status" value="1"/>
</dbReference>
<protein>
    <submittedName>
        <fullName evidence="5">Outer membrane beta-barrel protein</fullName>
    </submittedName>
</protein>
<organism evidence="5 6">
    <name type="scientific">Duganella fentianensis</name>
    <dbReference type="NCBI Taxonomy" id="2692177"/>
    <lineage>
        <taxon>Bacteria</taxon>
        <taxon>Pseudomonadati</taxon>
        <taxon>Pseudomonadota</taxon>
        <taxon>Betaproteobacteria</taxon>
        <taxon>Burkholderiales</taxon>
        <taxon>Oxalobacteraceae</taxon>
        <taxon>Telluria group</taxon>
        <taxon>Duganella</taxon>
    </lineage>
</organism>
<evidence type="ECO:0000313" key="5">
    <source>
        <dbReference type="EMBL" id="MYN46710.1"/>
    </source>
</evidence>
<keyword evidence="6" id="KW-1185">Reference proteome</keyword>